<dbReference type="Pfam" id="PF00082">
    <property type="entry name" value="Peptidase_S8"/>
    <property type="match status" value="1"/>
</dbReference>
<dbReference type="PANTHER" id="PTHR43806">
    <property type="entry name" value="PEPTIDASE S8"/>
    <property type="match status" value="1"/>
</dbReference>
<comment type="caution">
    <text evidence="5">Lacks conserved residue(s) required for the propagation of feature annotation.</text>
</comment>
<evidence type="ECO:0000259" key="9">
    <source>
        <dbReference type="Pfam" id="PF00082"/>
    </source>
</evidence>
<dbReference type="EMBL" id="JARJLG010000135">
    <property type="protein sequence ID" value="KAJ7738851.1"/>
    <property type="molecule type" value="Genomic_DNA"/>
</dbReference>
<reference evidence="10" key="1">
    <citation type="submission" date="2023-03" db="EMBL/GenBank/DDBJ databases">
        <title>Massive genome expansion in bonnet fungi (Mycena s.s.) driven by repeated elements and novel gene families across ecological guilds.</title>
        <authorList>
            <consortium name="Lawrence Berkeley National Laboratory"/>
            <person name="Harder C.B."/>
            <person name="Miyauchi S."/>
            <person name="Viragh M."/>
            <person name="Kuo A."/>
            <person name="Thoen E."/>
            <person name="Andreopoulos B."/>
            <person name="Lu D."/>
            <person name="Skrede I."/>
            <person name="Drula E."/>
            <person name="Henrissat B."/>
            <person name="Morin E."/>
            <person name="Kohler A."/>
            <person name="Barry K."/>
            <person name="LaButti K."/>
            <person name="Morin E."/>
            <person name="Salamov A."/>
            <person name="Lipzen A."/>
            <person name="Mereny Z."/>
            <person name="Hegedus B."/>
            <person name="Baldrian P."/>
            <person name="Stursova M."/>
            <person name="Weitz H."/>
            <person name="Taylor A."/>
            <person name="Grigoriev I.V."/>
            <person name="Nagy L.G."/>
            <person name="Martin F."/>
            <person name="Kauserud H."/>
        </authorList>
    </citation>
    <scope>NUCLEOTIDE SEQUENCE</scope>
    <source>
        <strain evidence="10">CBHHK188m</strain>
    </source>
</reference>
<keyword evidence="11" id="KW-1185">Reference proteome</keyword>
<evidence type="ECO:0000256" key="7">
    <source>
        <dbReference type="SAM" id="MobiDB-lite"/>
    </source>
</evidence>
<protein>
    <submittedName>
        <fullName evidence="10">Peptidase S8/S53 domain-containing protein</fullName>
    </submittedName>
</protein>
<feature type="signal peptide" evidence="8">
    <location>
        <begin position="1"/>
        <end position="19"/>
    </location>
</feature>
<evidence type="ECO:0000256" key="6">
    <source>
        <dbReference type="RuleBase" id="RU003355"/>
    </source>
</evidence>
<evidence type="ECO:0000313" key="11">
    <source>
        <dbReference type="Proteomes" id="UP001215280"/>
    </source>
</evidence>
<dbReference type="InterPro" id="IPR023828">
    <property type="entry name" value="Peptidase_S8_Ser-AS"/>
</dbReference>
<dbReference type="GO" id="GO:0006508">
    <property type="term" value="P:proteolysis"/>
    <property type="evidence" value="ECO:0007669"/>
    <property type="project" value="UniProtKB-KW"/>
</dbReference>
<dbReference type="PROSITE" id="PS51892">
    <property type="entry name" value="SUBTILASE"/>
    <property type="match status" value="1"/>
</dbReference>
<keyword evidence="4 6" id="KW-0720">Serine protease</keyword>
<dbReference type="Proteomes" id="UP001215280">
    <property type="component" value="Unassembled WGS sequence"/>
</dbReference>
<dbReference type="InterPro" id="IPR015500">
    <property type="entry name" value="Peptidase_S8_subtilisin-rel"/>
</dbReference>
<gene>
    <name evidence="10" type="ORF">DFH07DRAFT_778913</name>
</gene>
<dbReference type="InterPro" id="IPR023827">
    <property type="entry name" value="Peptidase_S8_Asp-AS"/>
</dbReference>
<evidence type="ECO:0000313" key="10">
    <source>
        <dbReference type="EMBL" id="KAJ7738851.1"/>
    </source>
</evidence>
<dbReference type="GO" id="GO:0004252">
    <property type="term" value="F:serine-type endopeptidase activity"/>
    <property type="evidence" value="ECO:0007669"/>
    <property type="project" value="InterPro"/>
</dbReference>
<sequence length="498" mass="53249">MRVVLSIYLLASLCLRGFSFPVKIGHLERNTRRLTVHIAIPVSTIAPVPNQIPDNYIVQFDTTADMAAHIKQLQSFINGYKSCSKLNNTITEQTNEDFIKYYVGTFDGRALQFISASKGVVGVERSAIIELDLVTDDTNDTGEADDSQAVTNSTLSRRSRNGAPWNLQRITQNGPVTEGSRSLKPPFKKPNSATTLDWTYNLKDSADGQGVVVYVLDTGVQANHPELSPRVLSVASPYIIPGVGGTQVASVVVGETAGVIDGAQIVPIKVQTVKTVKSGKPKPGDMTSATVLDGITAATNHYIQQRGGRGPAVINISVDLEKNGILEDAVEATTGYSKGYSCCNWSVILSFFRITQLDEASEAAGNKGKNMCNDMLKDVGQITVGSTNIKDKKSSFSNFGECVDVYGPGSSILAAKLSSNKLEAVDGTSFAAPHVAGMIAAILSTGVRMTPAQMKAKIISDARGTVVDMSKYPNSNNRLFMFDPSMRSATQSSDSDSA</sequence>
<feature type="chain" id="PRO_5041953353" evidence="8">
    <location>
        <begin position="20"/>
        <end position="498"/>
    </location>
</feature>
<keyword evidence="2 6" id="KW-0645">Protease</keyword>
<dbReference type="AlphaFoldDB" id="A0AAD7IAT3"/>
<dbReference type="InterPro" id="IPR050131">
    <property type="entry name" value="Peptidase_S8_subtilisin-like"/>
</dbReference>
<dbReference type="PROSITE" id="PS00138">
    <property type="entry name" value="SUBTILASE_SER"/>
    <property type="match status" value="1"/>
</dbReference>
<name>A0AAD7IAT3_9AGAR</name>
<accession>A0AAD7IAT3</accession>
<dbReference type="PANTHER" id="PTHR43806:SF66">
    <property type="entry name" value="SERIN ENDOPEPTIDASE"/>
    <property type="match status" value="1"/>
</dbReference>
<feature type="region of interest" description="Disordered" evidence="7">
    <location>
        <begin position="137"/>
        <end position="188"/>
    </location>
</feature>
<dbReference type="InterPro" id="IPR036852">
    <property type="entry name" value="Peptidase_S8/S53_dom_sf"/>
</dbReference>
<dbReference type="SUPFAM" id="SSF52743">
    <property type="entry name" value="Subtilisin-like"/>
    <property type="match status" value="1"/>
</dbReference>
<evidence type="ECO:0000256" key="8">
    <source>
        <dbReference type="SAM" id="SignalP"/>
    </source>
</evidence>
<feature type="compositionally biased region" description="Acidic residues" evidence="7">
    <location>
        <begin position="137"/>
        <end position="146"/>
    </location>
</feature>
<comment type="similarity">
    <text evidence="1 5 6">Belongs to the peptidase S8 family.</text>
</comment>
<organism evidence="10 11">
    <name type="scientific">Mycena maculata</name>
    <dbReference type="NCBI Taxonomy" id="230809"/>
    <lineage>
        <taxon>Eukaryota</taxon>
        <taxon>Fungi</taxon>
        <taxon>Dikarya</taxon>
        <taxon>Basidiomycota</taxon>
        <taxon>Agaricomycotina</taxon>
        <taxon>Agaricomycetes</taxon>
        <taxon>Agaricomycetidae</taxon>
        <taxon>Agaricales</taxon>
        <taxon>Marasmiineae</taxon>
        <taxon>Mycenaceae</taxon>
        <taxon>Mycena</taxon>
    </lineage>
</organism>
<proteinExistence type="inferred from homology"/>
<feature type="domain" description="Peptidase S8/S53" evidence="9">
    <location>
        <begin position="208"/>
        <end position="465"/>
    </location>
</feature>
<evidence type="ECO:0000256" key="2">
    <source>
        <dbReference type="ARBA" id="ARBA00022670"/>
    </source>
</evidence>
<evidence type="ECO:0000256" key="5">
    <source>
        <dbReference type="PROSITE-ProRule" id="PRU01240"/>
    </source>
</evidence>
<evidence type="ECO:0000256" key="3">
    <source>
        <dbReference type="ARBA" id="ARBA00022801"/>
    </source>
</evidence>
<comment type="caution">
    <text evidence="10">The sequence shown here is derived from an EMBL/GenBank/DDBJ whole genome shotgun (WGS) entry which is preliminary data.</text>
</comment>
<dbReference type="PROSITE" id="PS00136">
    <property type="entry name" value="SUBTILASE_ASP"/>
    <property type="match status" value="1"/>
</dbReference>
<evidence type="ECO:0000256" key="1">
    <source>
        <dbReference type="ARBA" id="ARBA00011073"/>
    </source>
</evidence>
<dbReference type="InterPro" id="IPR000209">
    <property type="entry name" value="Peptidase_S8/S53_dom"/>
</dbReference>
<dbReference type="GO" id="GO:0005615">
    <property type="term" value="C:extracellular space"/>
    <property type="evidence" value="ECO:0007669"/>
    <property type="project" value="TreeGrafter"/>
</dbReference>
<evidence type="ECO:0000256" key="4">
    <source>
        <dbReference type="ARBA" id="ARBA00022825"/>
    </source>
</evidence>
<keyword evidence="3 6" id="KW-0378">Hydrolase</keyword>
<dbReference type="Gene3D" id="3.40.50.200">
    <property type="entry name" value="Peptidase S8/S53 domain"/>
    <property type="match status" value="1"/>
</dbReference>
<keyword evidence="8" id="KW-0732">Signal</keyword>
<dbReference type="PRINTS" id="PR00723">
    <property type="entry name" value="SUBTILISIN"/>
</dbReference>